<dbReference type="InterPro" id="IPR017853">
    <property type="entry name" value="GH"/>
</dbReference>
<dbReference type="SUPFAM" id="SSF52279">
    <property type="entry name" value="Beta-D-glucan exohydrolase, C-terminal domain"/>
    <property type="match status" value="1"/>
</dbReference>
<dbReference type="InterPro" id="IPR036881">
    <property type="entry name" value="Glyco_hydro_3_C_sf"/>
</dbReference>
<sequence>MSSPATPAALSAREFAASVGRIRGGGSAPTEASRLFDQLTDDERLGLLDGDLTFAQGLRSMAKGGYNHTPYIAGAVERLGIPGIRFTDGPRGIVMGDSTAFPVAIARAATFDCDLEEEIGQAIGMEGRAQGANLFGGVCVNLLRHPGWGRAQESYGEDPIVLGEMGAALTRGVRTELMACVKHFALNSMENARFRVDVTATDRDLHEVYLQHFKRVVEEGAECVMSAYNSVNGQWAGDSSVLLTDILRDEWKFDGFVMSDFIWGHRDPIGSVGAGLDLEMPFRQQRAKALPSALADGRLRRSDLRRAGERLLRAQLVWASAHAEAAPPMSVVASANHAALARRAAAQSAVLLRNIPYGANSGNALPFDRSVKSIAVLGQLASEPNLGDAGSSKVRAPYAVSILEGLRNRAGVEVRYESKRREDMLRVARESDAAVVVVGMGAKDEGESMLATDKAAARLIPGLTGKVFTLLGTLTARTGTAMGGDRHDLGLKPNDIELVRSVAAVNPRTVVVIIAGSAITLEEIRGEVSAILYAWYPGMEGGNAIADVLFGDAEPEGRLPFAIPASTEHLPHWDPDANSATYDRWWGYRMLDRDHHQPAYPFGFGLGYSSHSLDSIAVRHLHGAIVATVTITNTGDSNSSSVVQVYATHVHRTPDEYAKQLIGFAKVRTVAGRTTTVDVACSLAPISRRDGESHEWRVLAGDYEISATQFAGDPDAVKATLTIRSAHADEGVQTP</sequence>
<dbReference type="Proteomes" id="UP000474967">
    <property type="component" value="Unassembled WGS sequence"/>
</dbReference>
<dbReference type="InterPro" id="IPR050288">
    <property type="entry name" value="Cellulose_deg_GH3"/>
</dbReference>
<organism evidence="4 5">
    <name type="scientific">Leifsonia tongyongensis</name>
    <dbReference type="NCBI Taxonomy" id="1268043"/>
    <lineage>
        <taxon>Bacteria</taxon>
        <taxon>Bacillati</taxon>
        <taxon>Actinomycetota</taxon>
        <taxon>Actinomycetes</taxon>
        <taxon>Micrococcales</taxon>
        <taxon>Microbacteriaceae</taxon>
        <taxon>Leifsonia</taxon>
    </lineage>
</organism>
<dbReference type="EMBL" id="JAAGWY010000001">
    <property type="protein sequence ID" value="NEN05343.1"/>
    <property type="molecule type" value="Genomic_DNA"/>
</dbReference>
<gene>
    <name evidence="4" type="ORF">G3T36_05610</name>
</gene>
<evidence type="ECO:0000313" key="5">
    <source>
        <dbReference type="Proteomes" id="UP000474967"/>
    </source>
</evidence>
<dbReference type="InterPro" id="IPR001764">
    <property type="entry name" value="Glyco_hydro_3_N"/>
</dbReference>
<dbReference type="Pfam" id="PF01915">
    <property type="entry name" value="Glyco_hydro_3_C"/>
    <property type="match status" value="1"/>
</dbReference>
<protein>
    <recommendedName>
        <fullName evidence="3">Fibronectin type III-like domain-containing protein</fullName>
    </recommendedName>
</protein>
<keyword evidence="5" id="KW-1185">Reference proteome</keyword>
<dbReference type="SUPFAM" id="SSF51445">
    <property type="entry name" value="(Trans)glycosidases"/>
    <property type="match status" value="1"/>
</dbReference>
<dbReference type="PANTHER" id="PTHR42715:SF3">
    <property type="entry name" value="BETA-GLUCOSIDASE B-RELATED"/>
    <property type="match status" value="1"/>
</dbReference>
<keyword evidence="2" id="KW-0378">Hydrolase</keyword>
<accession>A0A6L9XVD9</accession>
<dbReference type="PRINTS" id="PR00133">
    <property type="entry name" value="GLHYDRLASE3"/>
</dbReference>
<dbReference type="GO" id="GO:0009251">
    <property type="term" value="P:glucan catabolic process"/>
    <property type="evidence" value="ECO:0007669"/>
    <property type="project" value="TreeGrafter"/>
</dbReference>
<dbReference type="SMART" id="SM01217">
    <property type="entry name" value="Fn3_like"/>
    <property type="match status" value="1"/>
</dbReference>
<dbReference type="RefSeq" id="WP_163288569.1">
    <property type="nucleotide sequence ID" value="NZ_JAAGWY010000001.1"/>
</dbReference>
<reference evidence="4 5" key="1">
    <citation type="journal article" date="2014" name="J. Microbiol.">
        <title>Diaminobutyricibacter tongyongensis gen. nov., sp. nov. and Homoserinibacter gongjuensis gen. nov., sp. nov. belong to the family Microbacteriaceae.</title>
        <authorList>
            <person name="Kim S.J."/>
            <person name="Ahn J.H."/>
            <person name="Weon H.Y."/>
            <person name="Hamada M."/>
            <person name="Suzuki K."/>
            <person name="Kwon S.W."/>
        </authorList>
    </citation>
    <scope>NUCLEOTIDE SEQUENCE [LARGE SCALE GENOMIC DNA]</scope>
    <source>
        <strain evidence="4 5">NBRC 108724</strain>
    </source>
</reference>
<comment type="similarity">
    <text evidence="1">Belongs to the glycosyl hydrolase 3 family.</text>
</comment>
<dbReference type="Gene3D" id="3.40.50.1700">
    <property type="entry name" value="Glycoside hydrolase family 3 C-terminal domain"/>
    <property type="match status" value="1"/>
</dbReference>
<evidence type="ECO:0000259" key="3">
    <source>
        <dbReference type="SMART" id="SM01217"/>
    </source>
</evidence>
<dbReference type="Pfam" id="PF14310">
    <property type="entry name" value="Fn3-like"/>
    <property type="match status" value="1"/>
</dbReference>
<evidence type="ECO:0000256" key="2">
    <source>
        <dbReference type="ARBA" id="ARBA00022801"/>
    </source>
</evidence>
<dbReference type="Gene3D" id="2.60.40.10">
    <property type="entry name" value="Immunoglobulins"/>
    <property type="match status" value="1"/>
</dbReference>
<dbReference type="AlphaFoldDB" id="A0A6L9XVD9"/>
<comment type="caution">
    <text evidence="4">The sequence shown here is derived from an EMBL/GenBank/DDBJ whole genome shotgun (WGS) entry which is preliminary data.</text>
</comment>
<dbReference type="Gene3D" id="3.20.20.300">
    <property type="entry name" value="Glycoside hydrolase, family 3, N-terminal domain"/>
    <property type="match status" value="1"/>
</dbReference>
<evidence type="ECO:0000313" key="4">
    <source>
        <dbReference type="EMBL" id="NEN05343.1"/>
    </source>
</evidence>
<dbReference type="InterPro" id="IPR036962">
    <property type="entry name" value="Glyco_hydro_3_N_sf"/>
</dbReference>
<proteinExistence type="inferred from homology"/>
<dbReference type="InterPro" id="IPR026891">
    <property type="entry name" value="Fn3-like"/>
</dbReference>
<name>A0A6L9XVD9_9MICO</name>
<dbReference type="InterPro" id="IPR013783">
    <property type="entry name" value="Ig-like_fold"/>
</dbReference>
<dbReference type="Pfam" id="PF00933">
    <property type="entry name" value="Glyco_hydro_3"/>
    <property type="match status" value="1"/>
</dbReference>
<dbReference type="GO" id="GO:0008422">
    <property type="term" value="F:beta-glucosidase activity"/>
    <property type="evidence" value="ECO:0007669"/>
    <property type="project" value="TreeGrafter"/>
</dbReference>
<evidence type="ECO:0000256" key="1">
    <source>
        <dbReference type="ARBA" id="ARBA00005336"/>
    </source>
</evidence>
<dbReference type="PANTHER" id="PTHR42715">
    <property type="entry name" value="BETA-GLUCOSIDASE"/>
    <property type="match status" value="1"/>
</dbReference>
<dbReference type="InterPro" id="IPR002772">
    <property type="entry name" value="Glyco_hydro_3_C"/>
</dbReference>
<feature type="domain" description="Fibronectin type III-like" evidence="3">
    <location>
        <begin position="641"/>
        <end position="711"/>
    </location>
</feature>